<protein>
    <submittedName>
        <fullName evidence="2">Uncharacterized protein</fullName>
    </submittedName>
</protein>
<evidence type="ECO:0000313" key="2">
    <source>
        <dbReference type="EMBL" id="KAK2854120.1"/>
    </source>
</evidence>
<evidence type="ECO:0000313" key="3">
    <source>
        <dbReference type="Proteomes" id="UP001187415"/>
    </source>
</evidence>
<accession>A0AA88T4Q4</accession>
<keyword evidence="3" id="KW-1185">Reference proteome</keyword>
<organism evidence="2 3">
    <name type="scientific">Channa striata</name>
    <name type="common">Snakehead murrel</name>
    <name type="synonym">Ophicephalus striatus</name>
    <dbReference type="NCBI Taxonomy" id="64152"/>
    <lineage>
        <taxon>Eukaryota</taxon>
        <taxon>Metazoa</taxon>
        <taxon>Chordata</taxon>
        <taxon>Craniata</taxon>
        <taxon>Vertebrata</taxon>
        <taxon>Euteleostomi</taxon>
        <taxon>Actinopterygii</taxon>
        <taxon>Neopterygii</taxon>
        <taxon>Teleostei</taxon>
        <taxon>Neoteleostei</taxon>
        <taxon>Acanthomorphata</taxon>
        <taxon>Anabantaria</taxon>
        <taxon>Anabantiformes</taxon>
        <taxon>Channoidei</taxon>
        <taxon>Channidae</taxon>
        <taxon>Channa</taxon>
    </lineage>
</organism>
<comment type="caution">
    <text evidence="2">The sequence shown here is derived from an EMBL/GenBank/DDBJ whole genome shotgun (WGS) entry which is preliminary data.</text>
</comment>
<dbReference type="Proteomes" id="UP001187415">
    <property type="component" value="Unassembled WGS sequence"/>
</dbReference>
<dbReference type="EMBL" id="JAUPFM010000004">
    <property type="protein sequence ID" value="KAK2854120.1"/>
    <property type="molecule type" value="Genomic_DNA"/>
</dbReference>
<feature type="region of interest" description="Disordered" evidence="1">
    <location>
        <begin position="62"/>
        <end position="81"/>
    </location>
</feature>
<evidence type="ECO:0000256" key="1">
    <source>
        <dbReference type="SAM" id="MobiDB-lite"/>
    </source>
</evidence>
<proteinExistence type="predicted"/>
<gene>
    <name evidence="2" type="ORF">Q5P01_006781</name>
</gene>
<dbReference type="AlphaFoldDB" id="A0AA88T4Q4"/>
<sequence>MTPPRLLHDCRQIGTLQEKGDGPSGRRVAGCVLTLPGPHQLAVSTTNVTLERGVRHAAFAPVSAHRQTPSSQGRRRRLRFL</sequence>
<reference evidence="2" key="1">
    <citation type="submission" date="2023-07" db="EMBL/GenBank/DDBJ databases">
        <title>Chromosome-level Genome Assembly of Striped Snakehead (Channa striata).</title>
        <authorList>
            <person name="Liu H."/>
        </authorList>
    </citation>
    <scope>NUCLEOTIDE SEQUENCE</scope>
    <source>
        <strain evidence="2">Gz</strain>
        <tissue evidence="2">Muscle</tissue>
    </source>
</reference>
<name>A0AA88T4Q4_CHASR</name>